<feature type="domain" description="IclR-ED" evidence="6">
    <location>
        <begin position="92"/>
        <end position="275"/>
    </location>
</feature>
<dbReference type="InterPro" id="IPR050707">
    <property type="entry name" value="HTH_MetabolicPath_Reg"/>
</dbReference>
<dbReference type="InterPro" id="IPR029016">
    <property type="entry name" value="GAF-like_dom_sf"/>
</dbReference>
<dbReference type="InterPro" id="IPR036388">
    <property type="entry name" value="WH-like_DNA-bd_sf"/>
</dbReference>
<evidence type="ECO:0000256" key="2">
    <source>
        <dbReference type="ARBA" id="ARBA00023125"/>
    </source>
</evidence>
<dbReference type="SMART" id="SM00346">
    <property type="entry name" value="HTH_ICLR"/>
    <property type="match status" value="1"/>
</dbReference>
<organism evidence="7 9">
    <name type="scientific">Agrobacterium larrymoorei</name>
    <dbReference type="NCBI Taxonomy" id="160699"/>
    <lineage>
        <taxon>Bacteria</taxon>
        <taxon>Pseudomonadati</taxon>
        <taxon>Pseudomonadota</taxon>
        <taxon>Alphaproteobacteria</taxon>
        <taxon>Hyphomicrobiales</taxon>
        <taxon>Rhizobiaceae</taxon>
        <taxon>Rhizobium/Agrobacterium group</taxon>
        <taxon>Agrobacterium</taxon>
    </lineage>
</organism>
<dbReference type="SUPFAM" id="SSF46785">
    <property type="entry name" value="Winged helix' DNA-binding domain"/>
    <property type="match status" value="1"/>
</dbReference>
<dbReference type="GO" id="GO:0003677">
    <property type="term" value="F:DNA binding"/>
    <property type="evidence" value="ECO:0007669"/>
    <property type="project" value="UniProtKB-KW"/>
</dbReference>
<keyword evidence="10" id="KW-1185">Reference proteome</keyword>
<dbReference type="SUPFAM" id="SSF55781">
    <property type="entry name" value="GAF domain-like"/>
    <property type="match status" value="1"/>
</dbReference>
<evidence type="ECO:0000259" key="6">
    <source>
        <dbReference type="PROSITE" id="PS51078"/>
    </source>
</evidence>
<dbReference type="Proteomes" id="UP000826513">
    <property type="component" value="Chromosome 1"/>
</dbReference>
<dbReference type="EMBL" id="CP039691">
    <property type="protein sequence ID" value="QCI98596.1"/>
    <property type="molecule type" value="Genomic_DNA"/>
</dbReference>
<dbReference type="PANTHER" id="PTHR30136:SF24">
    <property type="entry name" value="HTH-TYPE TRANSCRIPTIONAL REPRESSOR ALLR"/>
    <property type="match status" value="1"/>
</dbReference>
<dbReference type="STRING" id="1367849.GCA_000518585_01039"/>
<evidence type="ECO:0000313" key="8">
    <source>
        <dbReference type="EMBL" id="QYA08505.1"/>
    </source>
</evidence>
<dbReference type="Proteomes" id="UP000298545">
    <property type="component" value="Chromosome circular"/>
</dbReference>
<dbReference type="KEGG" id="alf:CFBP5473_12255"/>
<dbReference type="PROSITE" id="PS51078">
    <property type="entry name" value="ICLR_ED"/>
    <property type="match status" value="1"/>
</dbReference>
<dbReference type="GO" id="GO:0003700">
    <property type="term" value="F:DNA-binding transcription factor activity"/>
    <property type="evidence" value="ECO:0007669"/>
    <property type="project" value="TreeGrafter"/>
</dbReference>
<dbReference type="AlphaFoldDB" id="A0A4D7DWJ5"/>
<reference evidence="8 10" key="2">
    <citation type="submission" date="2021-03" db="EMBL/GenBank/DDBJ databases">
        <title>Rapid diversification of plasmids in a genus of pathogenic and nitrogen fixing bacteria.</title>
        <authorList>
            <person name="Weisberg A.J."/>
            <person name="Miller M."/>
            <person name="Ream W."/>
            <person name="Grunwald N.J."/>
            <person name="Chang J.H."/>
        </authorList>
    </citation>
    <scope>NUCLEOTIDE SEQUENCE [LARGE SCALE GENOMIC DNA]</scope>
    <source>
        <strain evidence="8 10">AF3.44</strain>
    </source>
</reference>
<dbReference type="Pfam" id="PF09339">
    <property type="entry name" value="HTH_IclR"/>
    <property type="match status" value="1"/>
</dbReference>
<dbReference type="Gene3D" id="1.10.10.10">
    <property type="entry name" value="Winged helix-like DNA-binding domain superfamily/Winged helix DNA-binding domain"/>
    <property type="match status" value="1"/>
</dbReference>
<dbReference type="OrthoDB" id="6057486at2"/>
<keyword evidence="3" id="KW-0804">Transcription</keyword>
<evidence type="ECO:0000313" key="7">
    <source>
        <dbReference type="EMBL" id="QCI98596.1"/>
    </source>
</evidence>
<evidence type="ECO:0000313" key="10">
    <source>
        <dbReference type="Proteomes" id="UP000826513"/>
    </source>
</evidence>
<dbReference type="Gene3D" id="3.30.450.40">
    <property type="match status" value="1"/>
</dbReference>
<protein>
    <submittedName>
        <fullName evidence="7">IclR family transcriptional regulator</fullName>
    </submittedName>
</protein>
<dbReference type="InterPro" id="IPR005471">
    <property type="entry name" value="Tscrpt_reg_IclR_N"/>
</dbReference>
<dbReference type="EMBL" id="CP072167">
    <property type="protein sequence ID" value="QYA08505.1"/>
    <property type="molecule type" value="Genomic_DNA"/>
</dbReference>
<feature type="domain" description="HTH iclR-type" evidence="5">
    <location>
        <begin position="30"/>
        <end position="91"/>
    </location>
</feature>
<dbReference type="InterPro" id="IPR014757">
    <property type="entry name" value="Tscrpt_reg_IclR_C"/>
</dbReference>
<dbReference type="Pfam" id="PF01614">
    <property type="entry name" value="IclR_C"/>
    <property type="match status" value="1"/>
</dbReference>
<keyword evidence="2" id="KW-0238">DNA-binding</keyword>
<reference evidence="7 9" key="1">
    <citation type="submission" date="2019-04" db="EMBL/GenBank/DDBJ databases">
        <title>Complete genome sequence of Agrobacterium larrymoorei CFBP5473.</title>
        <authorList>
            <person name="Haryono M."/>
            <person name="Chou L."/>
            <person name="Lin Y.-C."/>
            <person name="Lai E.-M."/>
            <person name="Kuo C.-H."/>
        </authorList>
    </citation>
    <scope>NUCLEOTIDE SEQUENCE [LARGE SCALE GENOMIC DNA]</scope>
    <source>
        <strain evidence="7 9">CFBP5473</strain>
    </source>
</reference>
<dbReference type="InterPro" id="IPR036390">
    <property type="entry name" value="WH_DNA-bd_sf"/>
</dbReference>
<evidence type="ECO:0000256" key="3">
    <source>
        <dbReference type="ARBA" id="ARBA00023163"/>
    </source>
</evidence>
<gene>
    <name evidence="7" type="ORF">CFBP5473_12255</name>
    <name evidence="8" type="ORF">J5285_07480</name>
</gene>
<sequence length="282" mass="31148">MPRKSSRTTCSTRKNAVPYSSGQEKQEIATGTLGKAISLLELVVMSPEPLRFTDILHRSDQPRGTLHRQLSHLVEEGLLEQRGDQTYVAGIRLLKFAAKAWSGSDLRSIAAPHLRALHEQTGESVHLGVIRGTEIIYLDKIDGKHAVRMYSQIGRTSPLYCTGVGKAALSLLPEPELKTIIESLNFQSFTPSTIDTPERLLAEIETIRERGYGFDLEEHETGIQCIAVPISANRQDFRAAISVTGPAYRLTREVLEGWAPLVKDIAREISVDASLRLAPLGE</sequence>
<accession>A0A4D7DWJ5</accession>
<proteinExistence type="predicted"/>
<evidence type="ECO:0000313" key="9">
    <source>
        <dbReference type="Proteomes" id="UP000298545"/>
    </source>
</evidence>
<feature type="region of interest" description="Disordered" evidence="4">
    <location>
        <begin position="1"/>
        <end position="23"/>
    </location>
</feature>
<feature type="compositionally biased region" description="Polar residues" evidence="4">
    <location>
        <begin position="7"/>
        <end position="23"/>
    </location>
</feature>
<evidence type="ECO:0000259" key="5">
    <source>
        <dbReference type="PROSITE" id="PS51077"/>
    </source>
</evidence>
<keyword evidence="1" id="KW-0805">Transcription regulation</keyword>
<dbReference type="PANTHER" id="PTHR30136">
    <property type="entry name" value="HELIX-TURN-HELIX TRANSCRIPTIONAL REGULATOR, ICLR FAMILY"/>
    <property type="match status" value="1"/>
</dbReference>
<evidence type="ECO:0000256" key="1">
    <source>
        <dbReference type="ARBA" id="ARBA00023015"/>
    </source>
</evidence>
<name>A0A4D7DWJ5_9HYPH</name>
<evidence type="ECO:0000256" key="4">
    <source>
        <dbReference type="SAM" id="MobiDB-lite"/>
    </source>
</evidence>
<dbReference type="GO" id="GO:0045892">
    <property type="term" value="P:negative regulation of DNA-templated transcription"/>
    <property type="evidence" value="ECO:0007669"/>
    <property type="project" value="TreeGrafter"/>
</dbReference>
<dbReference type="PROSITE" id="PS51077">
    <property type="entry name" value="HTH_ICLR"/>
    <property type="match status" value="1"/>
</dbReference>